<protein>
    <submittedName>
        <fullName evidence="1">Uncharacterized protein</fullName>
    </submittedName>
</protein>
<evidence type="ECO:0000313" key="1">
    <source>
        <dbReference type="EMBL" id="KKN00291.1"/>
    </source>
</evidence>
<dbReference type="EMBL" id="LAZR01005393">
    <property type="protein sequence ID" value="KKN00291.1"/>
    <property type="molecule type" value="Genomic_DNA"/>
</dbReference>
<name>A0A0F9PH01_9ZZZZ</name>
<sequence>PEERDKLEMLEKEIEEMKDDQNTLFKQFDLVIEVLNKGRKITGVQKLQEAKVRKLILKKGLSVMARPVVLQ</sequence>
<accession>A0A0F9PH01</accession>
<organism evidence="1">
    <name type="scientific">marine sediment metagenome</name>
    <dbReference type="NCBI Taxonomy" id="412755"/>
    <lineage>
        <taxon>unclassified sequences</taxon>
        <taxon>metagenomes</taxon>
        <taxon>ecological metagenomes</taxon>
    </lineage>
</organism>
<comment type="caution">
    <text evidence="1">The sequence shown here is derived from an EMBL/GenBank/DDBJ whole genome shotgun (WGS) entry which is preliminary data.</text>
</comment>
<reference evidence="1" key="1">
    <citation type="journal article" date="2015" name="Nature">
        <title>Complex archaea that bridge the gap between prokaryotes and eukaryotes.</title>
        <authorList>
            <person name="Spang A."/>
            <person name="Saw J.H."/>
            <person name="Jorgensen S.L."/>
            <person name="Zaremba-Niedzwiedzka K."/>
            <person name="Martijn J."/>
            <person name="Lind A.E."/>
            <person name="van Eijk R."/>
            <person name="Schleper C."/>
            <person name="Guy L."/>
            <person name="Ettema T.J."/>
        </authorList>
    </citation>
    <scope>NUCLEOTIDE SEQUENCE</scope>
</reference>
<feature type="non-terminal residue" evidence="1">
    <location>
        <position position="1"/>
    </location>
</feature>
<proteinExistence type="predicted"/>
<dbReference type="AlphaFoldDB" id="A0A0F9PH01"/>
<gene>
    <name evidence="1" type="ORF">LCGC14_1139140</name>
</gene>